<comment type="pathway">
    <text evidence="1">Cell wall biogenesis; peptidoglycan biosynthesis.</text>
</comment>
<evidence type="ECO:0000256" key="3">
    <source>
        <dbReference type="ARBA" id="ARBA00007739"/>
    </source>
</evidence>
<gene>
    <name evidence="15" type="ORF">GXW71_24570</name>
</gene>
<keyword evidence="9" id="KW-0511">Multifunctional enzyme</keyword>
<sequence>MAVPALAVLAVYAAQVAGRAELRAPAPTPVLTDRHGAFLTQLGHESGAPDGRHVDYGYWPVTPPERVARAMLALEDRRFRSHPGVDPVALLRAAWQNLASLRRRSGASTIAMQVARMQDPAPRTLWVKAVEAGTAVALTLRYGRDAVLAQYLRLVPYGNGSHGIGHAARFYFDKPAGDLSWAEIALLSAIPQAPALHNPRNPAGLARAKARGQRALATLAAQGAIGPEEYATAIAQLAAMTLPPLPLRPDALHLVLRLRDMVARQGIAGLDPTDARLRTHIDLGLQRRVARLAEARFAALHQDGARQMAVMVVGRGTREVLAAIGSAGYADTPGGAFDYTAAARSPGSTLKPFLYALALQREVLRPDEVIADLPDRSLGIGNADGGFLGPVLPRQALANSRNIPAAALLRRIGLETAFRSLRDLGLHDSAEPAAYFGLSMAVGSLPTSLDRLLRAYGALAGDGMLGDLLWYEGQPAAPPHRVLPEWAARQVTLFLADPQARLPSFPRHGTTEYPFAVALKTGTSQGYRDAWIVAWSRDYLVGVWIGRDDAATMAGITGGLGAGALAQAVLLDLHGTSADALTAGGFPAPEGTAPVALCARTGRPDDGACGPTLLEWLPAGSALAATAEPAPPADALAATASRLSVVTPEHNSRLWRNPEAPARLNRIALRAAVRPQAAQVVWYVDGEPFAVADPNETVYWPMAPGVHRFQVRLPSDEAVSRPVRIVVE</sequence>
<keyword evidence="7 15" id="KW-0808">Transferase</keyword>
<protein>
    <recommendedName>
        <fullName evidence="10">peptidoglycan glycosyltransferase</fullName>
        <ecNumber evidence="10">2.4.99.28</ecNumber>
    </recommendedName>
</protein>
<comment type="similarity">
    <text evidence="2">In the C-terminal section; belongs to the transpeptidase family.</text>
</comment>
<keyword evidence="5" id="KW-0645">Protease</keyword>
<proteinExistence type="inferred from homology"/>
<dbReference type="PANTHER" id="PTHR32282:SF15">
    <property type="entry name" value="PENICILLIN-BINDING PROTEIN 1C"/>
    <property type="match status" value="1"/>
</dbReference>
<dbReference type="Pfam" id="PF06832">
    <property type="entry name" value="BiPBP_C"/>
    <property type="match status" value="1"/>
</dbReference>
<dbReference type="Gene3D" id="3.40.710.10">
    <property type="entry name" value="DD-peptidase/beta-lactamase superfamily"/>
    <property type="match status" value="1"/>
</dbReference>
<feature type="domain" description="Penicillin-binding C-terminal" evidence="14">
    <location>
        <begin position="636"/>
        <end position="711"/>
    </location>
</feature>
<keyword evidence="6" id="KW-0328">Glycosyltransferase</keyword>
<dbReference type="InterPro" id="IPR023346">
    <property type="entry name" value="Lysozyme-like_dom_sf"/>
</dbReference>
<keyword evidence="4" id="KW-0121">Carboxypeptidase</keyword>
<dbReference type="Pfam" id="PF00912">
    <property type="entry name" value="Transgly"/>
    <property type="match status" value="1"/>
</dbReference>
<evidence type="ECO:0000256" key="7">
    <source>
        <dbReference type="ARBA" id="ARBA00022679"/>
    </source>
</evidence>
<comment type="catalytic activity">
    <reaction evidence="11">
        <text>[GlcNAc-(1-&gt;4)-Mur2Ac(oyl-L-Ala-gamma-D-Glu-L-Lys-D-Ala-D-Ala)](n)-di-trans,octa-cis-undecaprenyl diphosphate + beta-D-GlcNAc-(1-&gt;4)-Mur2Ac(oyl-L-Ala-gamma-D-Glu-L-Lys-D-Ala-D-Ala)-di-trans,octa-cis-undecaprenyl diphosphate = [GlcNAc-(1-&gt;4)-Mur2Ac(oyl-L-Ala-gamma-D-Glu-L-Lys-D-Ala-D-Ala)](n+1)-di-trans,octa-cis-undecaprenyl diphosphate + di-trans,octa-cis-undecaprenyl diphosphate + H(+)</text>
        <dbReference type="Rhea" id="RHEA:23708"/>
        <dbReference type="Rhea" id="RHEA-COMP:9602"/>
        <dbReference type="Rhea" id="RHEA-COMP:9603"/>
        <dbReference type="ChEBI" id="CHEBI:15378"/>
        <dbReference type="ChEBI" id="CHEBI:58405"/>
        <dbReference type="ChEBI" id="CHEBI:60033"/>
        <dbReference type="ChEBI" id="CHEBI:78435"/>
        <dbReference type="EC" id="2.4.99.28"/>
    </reaction>
</comment>
<evidence type="ECO:0000256" key="8">
    <source>
        <dbReference type="ARBA" id="ARBA00022801"/>
    </source>
</evidence>
<comment type="caution">
    <text evidence="15">The sequence shown here is derived from an EMBL/GenBank/DDBJ whole genome shotgun (WGS) entry which is preliminary data.</text>
</comment>
<feature type="domain" description="Glycosyl transferase family 51" evidence="13">
    <location>
        <begin position="64"/>
        <end position="216"/>
    </location>
</feature>
<name>A0ABS5F4V8_9PROT</name>
<dbReference type="InterPro" id="IPR012338">
    <property type="entry name" value="Beta-lactam/transpept-like"/>
</dbReference>
<dbReference type="InterPro" id="IPR050396">
    <property type="entry name" value="Glycosyltr_51/Transpeptidase"/>
</dbReference>
<reference evidence="16" key="1">
    <citation type="journal article" date="2021" name="Syst. Appl. Microbiol.">
        <title>Roseomonas hellenica sp. nov., isolated from roots of wild-growing Alkanna tinctoria.</title>
        <authorList>
            <person name="Rat A."/>
            <person name="Naranjo H.D."/>
            <person name="Lebbe L."/>
            <person name="Cnockaert M."/>
            <person name="Krigas N."/>
            <person name="Grigoriadou K."/>
            <person name="Maloupa E."/>
            <person name="Willems A."/>
        </authorList>
    </citation>
    <scope>NUCLEOTIDE SEQUENCE [LARGE SCALE GENOMIC DNA]</scope>
    <source>
        <strain evidence="16">LMG 31523</strain>
    </source>
</reference>
<evidence type="ECO:0000256" key="2">
    <source>
        <dbReference type="ARBA" id="ARBA00007090"/>
    </source>
</evidence>
<dbReference type="GO" id="GO:0016740">
    <property type="term" value="F:transferase activity"/>
    <property type="evidence" value="ECO:0007669"/>
    <property type="project" value="UniProtKB-KW"/>
</dbReference>
<dbReference type="Pfam" id="PF00905">
    <property type="entry name" value="Transpeptidase"/>
    <property type="match status" value="1"/>
</dbReference>
<dbReference type="Proteomes" id="UP001196870">
    <property type="component" value="Unassembled WGS sequence"/>
</dbReference>
<evidence type="ECO:0000259" key="13">
    <source>
        <dbReference type="Pfam" id="PF00912"/>
    </source>
</evidence>
<organism evidence="15 16">
    <name type="scientific">Plastoroseomonas hellenica</name>
    <dbReference type="NCBI Taxonomy" id="2687306"/>
    <lineage>
        <taxon>Bacteria</taxon>
        <taxon>Pseudomonadati</taxon>
        <taxon>Pseudomonadota</taxon>
        <taxon>Alphaproteobacteria</taxon>
        <taxon>Acetobacterales</taxon>
        <taxon>Acetobacteraceae</taxon>
        <taxon>Plastoroseomonas</taxon>
    </lineage>
</organism>
<evidence type="ECO:0000256" key="5">
    <source>
        <dbReference type="ARBA" id="ARBA00022670"/>
    </source>
</evidence>
<dbReference type="Gene3D" id="1.10.3810.10">
    <property type="entry name" value="Biosynthetic peptidoglycan transglycosylase-like"/>
    <property type="match status" value="1"/>
</dbReference>
<dbReference type="EC" id="2.4.99.28" evidence="10"/>
<dbReference type="InterPro" id="IPR001264">
    <property type="entry name" value="Glyco_trans_51"/>
</dbReference>
<dbReference type="InterPro" id="IPR001460">
    <property type="entry name" value="PCN-bd_Tpept"/>
</dbReference>
<evidence type="ECO:0000256" key="9">
    <source>
        <dbReference type="ARBA" id="ARBA00023268"/>
    </source>
</evidence>
<evidence type="ECO:0000256" key="4">
    <source>
        <dbReference type="ARBA" id="ARBA00022645"/>
    </source>
</evidence>
<keyword evidence="16" id="KW-1185">Reference proteome</keyword>
<evidence type="ECO:0000259" key="14">
    <source>
        <dbReference type="Pfam" id="PF06832"/>
    </source>
</evidence>
<evidence type="ECO:0000313" key="16">
    <source>
        <dbReference type="Proteomes" id="UP001196870"/>
    </source>
</evidence>
<evidence type="ECO:0000256" key="1">
    <source>
        <dbReference type="ARBA" id="ARBA00004752"/>
    </source>
</evidence>
<dbReference type="SUPFAM" id="SSF53955">
    <property type="entry name" value="Lysozyme-like"/>
    <property type="match status" value="1"/>
</dbReference>
<feature type="domain" description="Penicillin-binding protein transpeptidase" evidence="12">
    <location>
        <begin position="308"/>
        <end position="535"/>
    </location>
</feature>
<evidence type="ECO:0000256" key="11">
    <source>
        <dbReference type="ARBA" id="ARBA00049902"/>
    </source>
</evidence>
<dbReference type="EMBL" id="JAAGBB010000036">
    <property type="protein sequence ID" value="MBR0667554.1"/>
    <property type="molecule type" value="Genomic_DNA"/>
</dbReference>
<dbReference type="PANTHER" id="PTHR32282">
    <property type="entry name" value="BINDING PROTEIN TRANSPEPTIDASE, PUTATIVE-RELATED"/>
    <property type="match status" value="1"/>
</dbReference>
<comment type="similarity">
    <text evidence="3">In the N-terminal section; belongs to the glycosyltransferase 51 family.</text>
</comment>
<evidence type="ECO:0000256" key="10">
    <source>
        <dbReference type="ARBA" id="ARBA00044770"/>
    </source>
</evidence>
<accession>A0ABS5F4V8</accession>
<dbReference type="InterPro" id="IPR009647">
    <property type="entry name" value="PBP_C"/>
</dbReference>
<keyword evidence="8" id="KW-0378">Hydrolase</keyword>
<evidence type="ECO:0000256" key="6">
    <source>
        <dbReference type="ARBA" id="ARBA00022676"/>
    </source>
</evidence>
<evidence type="ECO:0000259" key="12">
    <source>
        <dbReference type="Pfam" id="PF00905"/>
    </source>
</evidence>
<evidence type="ECO:0000313" key="15">
    <source>
        <dbReference type="EMBL" id="MBR0667554.1"/>
    </source>
</evidence>
<dbReference type="InterPro" id="IPR036950">
    <property type="entry name" value="PBP_transglycosylase"/>
</dbReference>
<dbReference type="SUPFAM" id="SSF56601">
    <property type="entry name" value="beta-lactamase/transpeptidase-like"/>
    <property type="match status" value="1"/>
</dbReference>